<sequence length="127" mass="13749">MQYVRSRVEPPGWQEPRKKLQFPLSTPAVNARNENGLLPTHVEALLGMPQENYAPPPAIGAGRRPLATINEANGVVNRPKGQKQQQNESVGGMVSVRDAVAQIEKRAVQAAADDKRGDGKEEACVIS</sequence>
<reference evidence="2" key="1">
    <citation type="journal article" date="2015" name="PLoS Genet.">
        <title>Genome Sequence and Transcriptome Analyses of Chrysochromulina tobin: Metabolic Tools for Enhanced Algal Fitness in the Prominent Order Prymnesiales (Haptophyceae).</title>
        <authorList>
            <person name="Hovde B.T."/>
            <person name="Deodato C.R."/>
            <person name="Hunsperger H.M."/>
            <person name="Ryken S.A."/>
            <person name="Yost W."/>
            <person name="Jha R.K."/>
            <person name="Patterson J."/>
            <person name="Monnat R.J. Jr."/>
            <person name="Barlow S.B."/>
            <person name="Starkenburg S.R."/>
            <person name="Cattolico R.A."/>
        </authorList>
    </citation>
    <scope>NUCLEOTIDE SEQUENCE</scope>
    <source>
        <strain evidence="2">CCMP291</strain>
    </source>
</reference>
<dbReference type="Proteomes" id="UP000037460">
    <property type="component" value="Unassembled WGS sequence"/>
</dbReference>
<dbReference type="AlphaFoldDB" id="A0A0M0JWK1"/>
<dbReference type="EMBL" id="JWZX01002211">
    <property type="protein sequence ID" value="KOO30503.1"/>
    <property type="molecule type" value="Genomic_DNA"/>
</dbReference>
<organism evidence="1 2">
    <name type="scientific">Chrysochromulina tobinii</name>
    <dbReference type="NCBI Taxonomy" id="1460289"/>
    <lineage>
        <taxon>Eukaryota</taxon>
        <taxon>Haptista</taxon>
        <taxon>Haptophyta</taxon>
        <taxon>Prymnesiophyceae</taxon>
        <taxon>Prymnesiales</taxon>
        <taxon>Chrysochromulinaceae</taxon>
        <taxon>Chrysochromulina</taxon>
    </lineage>
</organism>
<name>A0A0M0JWK1_9EUKA</name>
<keyword evidence="2" id="KW-1185">Reference proteome</keyword>
<evidence type="ECO:0000313" key="1">
    <source>
        <dbReference type="EMBL" id="KOO30503.1"/>
    </source>
</evidence>
<proteinExistence type="predicted"/>
<protein>
    <submittedName>
        <fullName evidence="1">Uncharacterized protein</fullName>
    </submittedName>
</protein>
<comment type="caution">
    <text evidence="1">The sequence shown here is derived from an EMBL/GenBank/DDBJ whole genome shotgun (WGS) entry which is preliminary data.</text>
</comment>
<accession>A0A0M0JWK1</accession>
<gene>
    <name evidence="1" type="ORF">Ctob_008613</name>
</gene>
<evidence type="ECO:0000313" key="2">
    <source>
        <dbReference type="Proteomes" id="UP000037460"/>
    </source>
</evidence>